<dbReference type="GO" id="GO:0005524">
    <property type="term" value="F:ATP binding"/>
    <property type="evidence" value="ECO:0007669"/>
    <property type="project" value="UniProtKB-KW"/>
</dbReference>
<keyword evidence="4" id="KW-0067">ATP-binding</keyword>
<dbReference type="InterPro" id="IPR047090">
    <property type="entry name" value="AspRS_core"/>
</dbReference>
<dbReference type="NCBIfam" id="NF001750">
    <property type="entry name" value="PRK00476.1"/>
    <property type="match status" value="1"/>
</dbReference>
<organism evidence="8">
    <name type="scientific">marine metagenome</name>
    <dbReference type="NCBI Taxonomy" id="408172"/>
    <lineage>
        <taxon>unclassified sequences</taxon>
        <taxon>metagenomes</taxon>
        <taxon>ecological metagenomes</taxon>
    </lineage>
</organism>
<reference evidence="8" key="1">
    <citation type="submission" date="2018-05" db="EMBL/GenBank/DDBJ databases">
        <authorList>
            <person name="Lanie J.A."/>
            <person name="Ng W.-L."/>
            <person name="Kazmierczak K.M."/>
            <person name="Andrzejewski T.M."/>
            <person name="Davidsen T.M."/>
            <person name="Wayne K.J."/>
            <person name="Tettelin H."/>
            <person name="Glass J.I."/>
            <person name="Rusch D."/>
            <person name="Podicherti R."/>
            <person name="Tsui H.-C.T."/>
            <person name="Winkler M.E."/>
        </authorList>
    </citation>
    <scope>NUCLEOTIDE SEQUENCE</scope>
</reference>
<dbReference type="InterPro" id="IPR004524">
    <property type="entry name" value="Asp-tRNA-ligase_1"/>
</dbReference>
<dbReference type="Pfam" id="PF02938">
    <property type="entry name" value="GAD"/>
    <property type="match status" value="1"/>
</dbReference>
<dbReference type="InterPro" id="IPR004365">
    <property type="entry name" value="NA-bd_OB_tRNA"/>
</dbReference>
<dbReference type="CDD" id="cd04317">
    <property type="entry name" value="EcAspRS_like_N"/>
    <property type="match status" value="1"/>
</dbReference>
<dbReference type="Gene3D" id="3.30.1360.30">
    <property type="entry name" value="GAD-like domain"/>
    <property type="match status" value="1"/>
</dbReference>
<dbReference type="GO" id="GO:0003676">
    <property type="term" value="F:nucleic acid binding"/>
    <property type="evidence" value="ECO:0007669"/>
    <property type="project" value="InterPro"/>
</dbReference>
<evidence type="ECO:0000256" key="3">
    <source>
        <dbReference type="ARBA" id="ARBA00022741"/>
    </source>
</evidence>
<dbReference type="SUPFAM" id="SSF50249">
    <property type="entry name" value="Nucleic acid-binding proteins"/>
    <property type="match status" value="1"/>
</dbReference>
<dbReference type="Gene3D" id="2.40.50.140">
    <property type="entry name" value="Nucleic acid-binding proteins"/>
    <property type="match status" value="1"/>
</dbReference>
<keyword evidence="2" id="KW-0436">Ligase</keyword>
<feature type="domain" description="Aminoacyl-transfer RNA synthetases class-II family profile" evidence="7">
    <location>
        <begin position="128"/>
        <end position="533"/>
    </location>
</feature>
<dbReference type="PANTHER" id="PTHR22594">
    <property type="entry name" value="ASPARTYL/LYSYL-TRNA SYNTHETASE"/>
    <property type="match status" value="1"/>
</dbReference>
<dbReference type="InterPro" id="IPR004115">
    <property type="entry name" value="GAD-like_sf"/>
</dbReference>
<evidence type="ECO:0000313" key="8">
    <source>
        <dbReference type="EMBL" id="SVB43776.1"/>
    </source>
</evidence>
<dbReference type="PANTHER" id="PTHR22594:SF5">
    <property type="entry name" value="ASPARTATE--TRNA LIGASE, MITOCHONDRIAL"/>
    <property type="match status" value="1"/>
</dbReference>
<dbReference type="NCBIfam" id="TIGR00459">
    <property type="entry name" value="aspS_bact"/>
    <property type="match status" value="1"/>
</dbReference>
<dbReference type="InterPro" id="IPR045864">
    <property type="entry name" value="aa-tRNA-synth_II/BPL/LPL"/>
</dbReference>
<dbReference type="InterPro" id="IPR012340">
    <property type="entry name" value="NA-bd_OB-fold"/>
</dbReference>
<proteinExistence type="inferred from homology"/>
<dbReference type="Pfam" id="PF00152">
    <property type="entry name" value="tRNA-synt_2"/>
    <property type="match status" value="1"/>
</dbReference>
<keyword evidence="5" id="KW-0648">Protein biosynthesis</keyword>
<keyword evidence="3" id="KW-0547">Nucleotide-binding</keyword>
<evidence type="ECO:0000256" key="2">
    <source>
        <dbReference type="ARBA" id="ARBA00022598"/>
    </source>
</evidence>
<evidence type="ECO:0000256" key="5">
    <source>
        <dbReference type="ARBA" id="ARBA00022917"/>
    </source>
</evidence>
<sequence length="567" mass="64574">WISKSRDLGGLHFIDLRDRYGKTQIVFNEDINKEAFDRVKKLGLEDVIGITGKVVSRPDNAVNKNIPTGEIDVEVTELSIYNESAPPPFDINDRNSASEDHRLKYRYLELRTKELQHNIFIRHKAAIATRNFMNDQEFVEIETPVLMKSTPEGARDFLVPSRLHTGRFYALPQSPQTYKQLLMVSGFDKYFQIVKCFRDEDFRADRQPEFTQIDIEMSFVDQDDIINLGTNLTRHIWKIVNDVDLPEEFPILNYHDAMERYGSDKPDIRFDMELQEMAGFVEQSDFNAFKSVLESGGRVKGLVCPNASTYSRKVIDELTDYLKKYYGAKGLAWMKCVDGKLDGGIGKFFPESVKNDIISQLSIEDDSVIFMVGDAAKTVFAALGALRIELAKRESLIDSNKWAPLWVVDFPLVEWNEDKNRWDALHHPFTSPNLEDLDKLDSEPGTVRSFGYDVIMNGYELGGGSIRIHDRDLQARIFKLLGISDEDAQEKFGFLMDAFKYGAPPHGGMAFGFDRIVMLLAGSNQIRDVIAFPKTTSALSLMDNSPSPVSEEQLEELHLEVIQDSED</sequence>
<dbReference type="InterPro" id="IPR047089">
    <property type="entry name" value="Asp-tRNA-ligase_1_N"/>
</dbReference>
<dbReference type="HAMAP" id="MF_00044">
    <property type="entry name" value="Asp_tRNA_synth_type1"/>
    <property type="match status" value="1"/>
</dbReference>
<comment type="similarity">
    <text evidence="1">Belongs to the class-II aminoacyl-tRNA synthetase family. Type 1 subfamily.</text>
</comment>
<gene>
    <name evidence="8" type="ORF">METZ01_LOCUS196630</name>
</gene>
<protein>
    <recommendedName>
        <fullName evidence="7">Aminoacyl-transfer RNA synthetases class-II family profile domain-containing protein</fullName>
    </recommendedName>
</protein>
<dbReference type="InterPro" id="IPR029351">
    <property type="entry name" value="GAD_dom"/>
</dbReference>
<dbReference type="GO" id="GO:0004815">
    <property type="term" value="F:aspartate-tRNA ligase activity"/>
    <property type="evidence" value="ECO:0007669"/>
    <property type="project" value="TreeGrafter"/>
</dbReference>
<dbReference type="SUPFAM" id="SSF55261">
    <property type="entry name" value="GAD domain-like"/>
    <property type="match status" value="1"/>
</dbReference>
<name>A0A382DZ42_9ZZZZ</name>
<dbReference type="SUPFAM" id="SSF55681">
    <property type="entry name" value="Class II aaRS and biotin synthetases"/>
    <property type="match status" value="1"/>
</dbReference>
<dbReference type="EMBL" id="UINC01041891">
    <property type="protein sequence ID" value="SVB43776.1"/>
    <property type="molecule type" value="Genomic_DNA"/>
</dbReference>
<evidence type="ECO:0000256" key="4">
    <source>
        <dbReference type="ARBA" id="ARBA00022840"/>
    </source>
</evidence>
<dbReference type="AlphaFoldDB" id="A0A382DZ42"/>
<dbReference type="InterPro" id="IPR006195">
    <property type="entry name" value="aa-tRNA-synth_II"/>
</dbReference>
<feature type="non-terminal residue" evidence="8">
    <location>
        <position position="1"/>
    </location>
</feature>
<accession>A0A382DZ42</accession>
<evidence type="ECO:0000256" key="1">
    <source>
        <dbReference type="ARBA" id="ARBA00006303"/>
    </source>
</evidence>
<dbReference type="PRINTS" id="PR01042">
    <property type="entry name" value="TRNASYNTHASP"/>
</dbReference>
<dbReference type="PROSITE" id="PS50862">
    <property type="entry name" value="AA_TRNA_LIGASE_II"/>
    <property type="match status" value="1"/>
</dbReference>
<dbReference type="Gene3D" id="3.30.930.10">
    <property type="entry name" value="Bira Bifunctional Protein, Domain 2"/>
    <property type="match status" value="1"/>
</dbReference>
<dbReference type="InterPro" id="IPR004364">
    <property type="entry name" value="Aa-tRNA-synt_II"/>
</dbReference>
<dbReference type="Pfam" id="PF01336">
    <property type="entry name" value="tRNA_anti-codon"/>
    <property type="match status" value="1"/>
</dbReference>
<dbReference type="GO" id="GO:0006422">
    <property type="term" value="P:aspartyl-tRNA aminoacylation"/>
    <property type="evidence" value="ECO:0007669"/>
    <property type="project" value="TreeGrafter"/>
</dbReference>
<evidence type="ECO:0000256" key="6">
    <source>
        <dbReference type="ARBA" id="ARBA00023146"/>
    </source>
</evidence>
<dbReference type="GO" id="GO:0005737">
    <property type="term" value="C:cytoplasm"/>
    <property type="evidence" value="ECO:0007669"/>
    <property type="project" value="InterPro"/>
</dbReference>
<dbReference type="InterPro" id="IPR002312">
    <property type="entry name" value="Asp/Asn-tRNA-synth_IIb"/>
</dbReference>
<evidence type="ECO:0000259" key="7">
    <source>
        <dbReference type="PROSITE" id="PS50862"/>
    </source>
</evidence>
<keyword evidence="6" id="KW-0030">Aminoacyl-tRNA synthetase</keyword>
<dbReference type="CDD" id="cd00777">
    <property type="entry name" value="AspRS_core"/>
    <property type="match status" value="1"/>
</dbReference>